<evidence type="ECO:0000313" key="1">
    <source>
        <dbReference type="EMBL" id="SVC01248.1"/>
    </source>
</evidence>
<organism evidence="1">
    <name type="scientific">marine metagenome</name>
    <dbReference type="NCBI Taxonomy" id="408172"/>
    <lineage>
        <taxon>unclassified sequences</taxon>
        <taxon>metagenomes</taxon>
        <taxon>ecological metagenomes</taxon>
    </lineage>
</organism>
<reference evidence="1" key="1">
    <citation type="submission" date="2018-05" db="EMBL/GenBank/DDBJ databases">
        <authorList>
            <person name="Lanie J.A."/>
            <person name="Ng W.-L."/>
            <person name="Kazmierczak K.M."/>
            <person name="Andrzejewski T.M."/>
            <person name="Davidsen T.M."/>
            <person name="Wayne K.J."/>
            <person name="Tettelin H."/>
            <person name="Glass J.I."/>
            <person name="Rusch D."/>
            <person name="Podicherti R."/>
            <person name="Tsui H.-C.T."/>
            <person name="Winkler M.E."/>
        </authorList>
    </citation>
    <scope>NUCLEOTIDE SEQUENCE</scope>
</reference>
<dbReference type="AlphaFoldDB" id="A0A382INW4"/>
<gene>
    <name evidence="1" type="ORF">METZ01_LOCUS254102</name>
</gene>
<proteinExistence type="predicted"/>
<protein>
    <submittedName>
        <fullName evidence="1">Uncharacterized protein</fullName>
    </submittedName>
</protein>
<name>A0A382INW4_9ZZZZ</name>
<accession>A0A382INW4</accession>
<feature type="non-terminal residue" evidence="1">
    <location>
        <position position="83"/>
    </location>
</feature>
<sequence>VELLGDAAHELEPHMITEAAEAVLFHFKVDLGRNSVSVGEFTMALERILRGFGFKIMATDEENEYLNFDATETDLHDLAHQVG</sequence>
<feature type="non-terminal residue" evidence="1">
    <location>
        <position position="1"/>
    </location>
</feature>
<dbReference type="EMBL" id="UINC01068540">
    <property type="protein sequence ID" value="SVC01248.1"/>
    <property type="molecule type" value="Genomic_DNA"/>
</dbReference>